<sequence>MFMQQFYMGADYRSLPFQFRLKSSLHSKNQVQAAFALFAALFGTHLRE</sequence>
<reference evidence="1 2" key="1">
    <citation type="submission" date="2011-01" db="EMBL/GenBank/DDBJ databases">
        <authorList>
            <person name="Muzny D."/>
            <person name="Qin X."/>
            <person name="Deng J."/>
            <person name="Jiang H."/>
            <person name="Liu Y."/>
            <person name="Qu J."/>
            <person name="Song X.-Z."/>
            <person name="Zhang L."/>
            <person name="Thornton R."/>
            <person name="Coyle M."/>
            <person name="Francisco L."/>
            <person name="Jackson L."/>
            <person name="Javaid M."/>
            <person name="Korchina V."/>
            <person name="Kovar C."/>
            <person name="Mata R."/>
            <person name="Mathew T."/>
            <person name="Ngo R."/>
            <person name="Nguyen L."/>
            <person name="Nguyen N."/>
            <person name="Okwuonu G."/>
            <person name="Ongeri F."/>
            <person name="Pham C."/>
            <person name="Simmons D."/>
            <person name="Wilczek-Boney K."/>
            <person name="Hale W."/>
            <person name="Jakkamsetti A."/>
            <person name="Pham P."/>
            <person name="Ruth R."/>
            <person name="San Lucas F."/>
            <person name="Warren J."/>
            <person name="Zhang J."/>
            <person name="Zhao Z."/>
            <person name="Zhou C."/>
            <person name="Zhu D."/>
            <person name="Lee S."/>
            <person name="Bess C."/>
            <person name="Blankenburg K."/>
            <person name="Forbes L."/>
            <person name="Fu Q."/>
            <person name="Gubbala S."/>
            <person name="Hirani K."/>
            <person name="Jayaseelan J.C."/>
            <person name="Lara F."/>
            <person name="Munidasa M."/>
            <person name="Palculict T."/>
            <person name="Patil S."/>
            <person name="Pu L.-L."/>
            <person name="Saada N."/>
            <person name="Tang L."/>
            <person name="Weissenberger G."/>
            <person name="Zhu Y."/>
            <person name="Hemphill L."/>
            <person name="Shang Y."/>
            <person name="Youmans B."/>
            <person name="Ayvaz T."/>
            <person name="Ross M."/>
            <person name="Santibanez J."/>
            <person name="Aqrawi P."/>
            <person name="Gross S."/>
            <person name="Joshi V."/>
            <person name="Fowler G."/>
            <person name="Nazareth L."/>
            <person name="Reid J."/>
            <person name="Worley K."/>
            <person name="Petrosino J."/>
            <person name="Highlander S."/>
            <person name="Gibbs R."/>
        </authorList>
    </citation>
    <scope>NUCLEOTIDE SEQUENCE [LARGE SCALE GENOMIC DNA]</scope>
    <source>
        <strain evidence="1 2">ATCC 33394</strain>
    </source>
</reference>
<gene>
    <name evidence="1" type="ORF">HMPREF9098_1513</name>
</gene>
<keyword evidence="2" id="KW-1185">Reference proteome</keyword>
<protein>
    <submittedName>
        <fullName evidence="1">Uncharacterized protein</fullName>
    </submittedName>
</protein>
<proteinExistence type="predicted"/>
<dbReference type="EMBL" id="AEWV01000023">
    <property type="protein sequence ID" value="EGC17113.1"/>
    <property type="molecule type" value="Genomic_DNA"/>
</dbReference>
<name>F0F079_9NEIS</name>
<evidence type="ECO:0000313" key="1">
    <source>
        <dbReference type="EMBL" id="EGC17113.1"/>
    </source>
</evidence>
<dbReference type="AlphaFoldDB" id="F0F079"/>
<organism evidence="1 2">
    <name type="scientific">Kingella denitrificans ATCC 33394</name>
    <dbReference type="NCBI Taxonomy" id="888741"/>
    <lineage>
        <taxon>Bacteria</taxon>
        <taxon>Pseudomonadati</taxon>
        <taxon>Pseudomonadota</taxon>
        <taxon>Betaproteobacteria</taxon>
        <taxon>Neisseriales</taxon>
        <taxon>Neisseriaceae</taxon>
        <taxon>Kingella</taxon>
    </lineage>
</organism>
<dbReference type="Proteomes" id="UP000004088">
    <property type="component" value="Unassembled WGS sequence"/>
</dbReference>
<dbReference type="STRING" id="888741.HMPREF9098_1513"/>
<comment type="caution">
    <text evidence="1">The sequence shown here is derived from an EMBL/GenBank/DDBJ whole genome shotgun (WGS) entry which is preliminary data.</text>
</comment>
<evidence type="ECO:0000313" key="2">
    <source>
        <dbReference type="Proteomes" id="UP000004088"/>
    </source>
</evidence>
<dbReference type="HOGENOM" id="CLU_3153810_0_0_4"/>
<accession>F0F079</accession>